<dbReference type="PROSITE" id="PS00108">
    <property type="entry name" value="PROTEIN_KINASE_ST"/>
    <property type="match status" value="1"/>
</dbReference>
<dbReference type="InterPro" id="IPR008271">
    <property type="entry name" value="Ser/Thr_kinase_AS"/>
</dbReference>
<dbReference type="SMART" id="SM00220">
    <property type="entry name" value="S_TKc"/>
    <property type="match status" value="1"/>
</dbReference>
<dbReference type="SUPFAM" id="SSF56112">
    <property type="entry name" value="Protein kinase-like (PK-like)"/>
    <property type="match status" value="1"/>
</dbReference>
<evidence type="ECO:0000256" key="3">
    <source>
        <dbReference type="PROSITE-ProRule" id="PRU10141"/>
    </source>
</evidence>
<dbReference type="InterPro" id="IPR011009">
    <property type="entry name" value="Kinase-like_dom_sf"/>
</dbReference>
<dbReference type="EMBL" id="HBNR01025618">
    <property type="protein sequence ID" value="CAE4577663.1"/>
    <property type="molecule type" value="Transcribed_RNA"/>
</dbReference>
<feature type="binding site" evidence="3">
    <location>
        <position position="136"/>
    </location>
    <ligand>
        <name>ATP</name>
        <dbReference type="ChEBI" id="CHEBI:30616"/>
    </ligand>
</feature>
<dbReference type="Gene3D" id="1.10.510.10">
    <property type="entry name" value="Transferase(Phosphotransferase) domain 1"/>
    <property type="match status" value="1"/>
</dbReference>
<evidence type="ECO:0000256" key="1">
    <source>
        <dbReference type="ARBA" id="ARBA00022741"/>
    </source>
</evidence>
<dbReference type="PROSITE" id="PS00107">
    <property type="entry name" value="PROTEIN_KINASE_ATP"/>
    <property type="match status" value="1"/>
</dbReference>
<proteinExistence type="predicted"/>
<dbReference type="AlphaFoldDB" id="A0A7S4QAN0"/>
<gene>
    <name evidence="6" type="ORF">AMON00008_LOCUS17255</name>
</gene>
<dbReference type="PROSITE" id="PS50011">
    <property type="entry name" value="PROTEIN_KINASE_DOM"/>
    <property type="match status" value="1"/>
</dbReference>
<dbReference type="GO" id="GO:0004672">
    <property type="term" value="F:protein kinase activity"/>
    <property type="evidence" value="ECO:0007669"/>
    <property type="project" value="InterPro"/>
</dbReference>
<accession>A0A7S4QAN0</accession>
<keyword evidence="1 3" id="KW-0547">Nucleotide-binding</keyword>
<evidence type="ECO:0000256" key="2">
    <source>
        <dbReference type="ARBA" id="ARBA00022840"/>
    </source>
</evidence>
<dbReference type="Pfam" id="PF00069">
    <property type="entry name" value="Pkinase"/>
    <property type="match status" value="1"/>
</dbReference>
<dbReference type="PANTHER" id="PTHR47989">
    <property type="entry name" value="OS01G0750732 PROTEIN"/>
    <property type="match status" value="1"/>
</dbReference>
<organism evidence="6">
    <name type="scientific">Alexandrium monilatum</name>
    <dbReference type="NCBI Taxonomy" id="311494"/>
    <lineage>
        <taxon>Eukaryota</taxon>
        <taxon>Sar</taxon>
        <taxon>Alveolata</taxon>
        <taxon>Dinophyceae</taxon>
        <taxon>Gonyaulacales</taxon>
        <taxon>Pyrocystaceae</taxon>
        <taxon>Alexandrium</taxon>
    </lineage>
</organism>
<reference evidence="6" key="1">
    <citation type="submission" date="2021-01" db="EMBL/GenBank/DDBJ databases">
        <authorList>
            <person name="Corre E."/>
            <person name="Pelletier E."/>
            <person name="Niang G."/>
            <person name="Scheremetjew M."/>
            <person name="Finn R."/>
            <person name="Kale V."/>
            <person name="Holt S."/>
            <person name="Cochrane G."/>
            <person name="Meng A."/>
            <person name="Brown T."/>
            <person name="Cohen L."/>
        </authorList>
    </citation>
    <scope>NUCLEOTIDE SEQUENCE</scope>
    <source>
        <strain evidence="6">CCMP3105</strain>
    </source>
</reference>
<dbReference type="InterPro" id="IPR017441">
    <property type="entry name" value="Protein_kinase_ATP_BS"/>
</dbReference>
<keyword evidence="2 3" id="KW-0067">ATP-binding</keyword>
<protein>
    <recommendedName>
        <fullName evidence="5">Protein kinase domain-containing protein</fullName>
    </recommendedName>
</protein>
<evidence type="ECO:0000256" key="4">
    <source>
        <dbReference type="SAM" id="MobiDB-lite"/>
    </source>
</evidence>
<evidence type="ECO:0000259" key="5">
    <source>
        <dbReference type="PROSITE" id="PS50011"/>
    </source>
</evidence>
<evidence type="ECO:0000313" key="6">
    <source>
        <dbReference type="EMBL" id="CAE4577663.1"/>
    </source>
</evidence>
<dbReference type="InterPro" id="IPR000719">
    <property type="entry name" value="Prot_kinase_dom"/>
</dbReference>
<sequence>MAQEEFWPRGAGAYAQFGHRPADCRTGGVGPAPCPGRQAGRLGCCPRPRPMQLMEYLGATLETITQSGGCGSCVRSCTRSTGQDTGRDLQEVAVEYSWAEVASATGGFAQDRRIGRGASGIVYRGALQEGTDVAVKVIRAPVGAGFQDEVRLLSRCRHPNVVMLLGFAREETSIGLPARTGHSSTVRQRALVYELLPGGDAHVRLHASKSPFPWRERLQTAIGVSRGLAHLHRHRPEIFHRDIKTQNVLFGADGTAKIADFGLACVQAFQGARGLAVDEVVGTLGYADPLDEETGVVTEANEVYSFGMVLVELLTSCLPAKMAPDGDGCLFLRDELKPDEEGSKHRVLQRLDARAQWPLLTATSLATFALLCIHGDVDRRPTFVEAATLLQEVVHEAPEERKGSAAATESSWNAPVTCDGRPPQTHGKAMAASRARRAAVVKAPVRTATVQRFASAAVTPSGRPAVQVLCAPAAAPPKSAASVAAAAAPGAKGAPKAGAPPPPAQQWSRPKTAPMRSASSPQLDVRPLACRPREHLLVMPAVSAGVRA</sequence>
<dbReference type="PANTHER" id="PTHR47989:SF62">
    <property type="entry name" value="OS05G0423500 PROTEIN"/>
    <property type="match status" value="1"/>
</dbReference>
<dbReference type="GO" id="GO:0005524">
    <property type="term" value="F:ATP binding"/>
    <property type="evidence" value="ECO:0007669"/>
    <property type="project" value="UniProtKB-UniRule"/>
</dbReference>
<feature type="region of interest" description="Disordered" evidence="4">
    <location>
        <begin position="398"/>
        <end position="427"/>
    </location>
</feature>
<name>A0A7S4QAN0_9DINO</name>
<feature type="domain" description="Protein kinase" evidence="5">
    <location>
        <begin position="108"/>
        <end position="413"/>
    </location>
</feature>
<feature type="region of interest" description="Disordered" evidence="4">
    <location>
        <begin position="491"/>
        <end position="527"/>
    </location>
</feature>